<evidence type="ECO:0000313" key="3">
    <source>
        <dbReference type="Proteomes" id="UP001205566"/>
    </source>
</evidence>
<comment type="caution">
    <text evidence="2">The sequence shown here is derived from an EMBL/GenBank/DDBJ whole genome shotgun (WGS) entry which is preliminary data.</text>
</comment>
<dbReference type="NCBIfam" id="NF038216">
    <property type="entry name" value="ABZJ_00895_fam"/>
    <property type="match status" value="1"/>
</dbReference>
<sequence length="134" mass="14788">MSIFSFFSRFTITYTLVMAAVGITMGLLGVEKASSLNTPILMGISFWCFYSYSIANSRIVEGGERWKLVFAALLGDVIASLLLGVPALIVSDTPIHYTFLGMAIVIPFHALLFVVVSYIVKKPILKKYPELEQS</sequence>
<keyword evidence="1" id="KW-0472">Membrane</keyword>
<feature type="transmembrane region" description="Helical" evidence="1">
    <location>
        <begin position="68"/>
        <end position="89"/>
    </location>
</feature>
<proteinExistence type="predicted"/>
<reference evidence="2" key="1">
    <citation type="thesis" date="2020" institute="Technische Universitat Dresden" country="Dresden, Germany">
        <title>The Agarolytic System of Microbulbifer elongatus PORT2, Isolated from Batu Karas, Pangandaran West Java Indonesia.</title>
        <authorList>
            <person name="Anggraeni S.R."/>
        </authorList>
    </citation>
    <scope>NUCLEOTIDE SEQUENCE</scope>
    <source>
        <strain evidence="2">PORT2</strain>
    </source>
</reference>
<feature type="transmembrane region" description="Helical" evidence="1">
    <location>
        <begin position="12"/>
        <end position="30"/>
    </location>
</feature>
<dbReference type="InterPro" id="IPR047730">
    <property type="entry name" value="ABZJ_00895-like"/>
</dbReference>
<evidence type="ECO:0000313" key="2">
    <source>
        <dbReference type="EMBL" id="MCQ3829276.1"/>
    </source>
</evidence>
<dbReference type="Proteomes" id="UP001205566">
    <property type="component" value="Unassembled WGS sequence"/>
</dbReference>
<feature type="transmembrane region" description="Helical" evidence="1">
    <location>
        <begin position="95"/>
        <end position="120"/>
    </location>
</feature>
<organism evidence="2 3">
    <name type="scientific">Microbulbifer elongatus</name>
    <dbReference type="NCBI Taxonomy" id="86173"/>
    <lineage>
        <taxon>Bacteria</taxon>
        <taxon>Pseudomonadati</taxon>
        <taxon>Pseudomonadota</taxon>
        <taxon>Gammaproteobacteria</taxon>
        <taxon>Cellvibrionales</taxon>
        <taxon>Microbulbiferaceae</taxon>
        <taxon>Microbulbifer</taxon>
    </lineage>
</organism>
<evidence type="ECO:0000256" key="1">
    <source>
        <dbReference type="SAM" id="Phobius"/>
    </source>
</evidence>
<gene>
    <name evidence="2" type="ORF">HXX02_07445</name>
</gene>
<accession>A0ABT1P2N1</accession>
<name>A0ABT1P2N1_9GAMM</name>
<feature type="transmembrane region" description="Helical" evidence="1">
    <location>
        <begin position="36"/>
        <end position="56"/>
    </location>
</feature>
<keyword evidence="1" id="KW-0812">Transmembrane</keyword>
<keyword evidence="1" id="KW-1133">Transmembrane helix</keyword>
<keyword evidence="3" id="KW-1185">Reference proteome</keyword>
<dbReference type="EMBL" id="JACASI010000022">
    <property type="protein sequence ID" value="MCQ3829276.1"/>
    <property type="molecule type" value="Genomic_DNA"/>
</dbReference>
<dbReference type="RefSeq" id="WP_255874161.1">
    <property type="nucleotide sequence ID" value="NZ_JACASI010000022.1"/>
</dbReference>
<protein>
    <submittedName>
        <fullName evidence="2">Uncharacterized protein</fullName>
    </submittedName>
</protein>